<reference evidence="3 4" key="1">
    <citation type="journal article" date="2011" name="PLoS Pathog.">
        <title>Endophytic Life Strategies Decoded by Genome and Transcriptome Analyses of the Mutualistic Root Symbiont Piriformospora indica.</title>
        <authorList>
            <person name="Zuccaro A."/>
            <person name="Lahrmann U."/>
            <person name="Guldener U."/>
            <person name="Langen G."/>
            <person name="Pfiffi S."/>
            <person name="Biedenkopf D."/>
            <person name="Wong P."/>
            <person name="Samans B."/>
            <person name="Grimm C."/>
            <person name="Basiewicz M."/>
            <person name="Murat C."/>
            <person name="Martin F."/>
            <person name="Kogel K.H."/>
        </authorList>
    </citation>
    <scope>NUCLEOTIDE SEQUENCE [LARGE SCALE GENOMIC DNA]</scope>
    <source>
        <strain evidence="3 4">DSM 11827</strain>
    </source>
</reference>
<accession>G4TSK1</accession>
<dbReference type="OMA" id="DVYTMQQ"/>
<sequence>MSHYKEYERIPLADSTLDDERFHAEQAYAEGYAGGSTKESQSKFQEGDTRIWSRIVRPVSLIPLFAGFVGGILCTLILRFVFPCYSSPSDLLHHSITPPFEHPSVARPPSYAGTFSFPKDIGATEVHEYPPASPTNQKPEHFPTEIGYPGPTATGAEPGLVMTAGAGLYPSWKGTDGLVGAPTWDKHSSSSDEFPSWIEEADEISGKGKPPKEKFNIFHNWGNLSPFYSVPRSSFGIESGPEVPYGCELKGAHILHRHGARYPTTWFGYGSPSAFASRLHAAAENSTTPLKATGALEFLNTWTYKLGGEVLTPFGRQQLFDLGVSMRMKYGSLLEGFKNRLPVFRTESQDRMLASATNFALGFFGWPLENKLLLSVTVEENGYNNTLAPYKTCPNDNNPTIGGRGYYYVEKWTHVYLEEARHRIQKMLHGYPLGIEDIYTMQMMCPYETVALGYSKFCELFTEEEWEGFEYALDLYFWYDSGFGSPVARALGSGYVLEMLSRLTQTPISGHSSPISDPSKLFSVNTTLDSDSLTFPLDQPLYVDATHEVVIVNILTALNVTVLAEDGPPGYTKMKRGRRWITSRIAPFASNVQVQLLQCSANELKDDTQVRIILNDGVVALTGIEGCPEQKDGMCPQETFIKSQKKLVEGSDWEWACHGNWSVPEGDRWRTMTGDPPSKD</sequence>
<name>G4TSK1_SERID</name>
<proteinExistence type="predicted"/>
<evidence type="ECO:0000313" key="3">
    <source>
        <dbReference type="EMBL" id="CCA74294.1"/>
    </source>
</evidence>
<evidence type="ECO:0000313" key="4">
    <source>
        <dbReference type="Proteomes" id="UP000007148"/>
    </source>
</evidence>
<dbReference type="FunCoup" id="G4TSK1">
    <property type="interactions" value="184"/>
</dbReference>
<dbReference type="PANTHER" id="PTHR20963">
    <property type="entry name" value="MULTIPLE INOSITOL POLYPHOSPHATE PHOSPHATASE-RELATED"/>
    <property type="match status" value="1"/>
</dbReference>
<protein>
    <submittedName>
        <fullName evidence="3">Related to 3-phytase A</fullName>
    </submittedName>
</protein>
<dbReference type="InterPro" id="IPR000560">
    <property type="entry name" value="His_Pase_clade-2"/>
</dbReference>
<evidence type="ECO:0000256" key="2">
    <source>
        <dbReference type="SAM" id="Phobius"/>
    </source>
</evidence>
<dbReference type="InParanoid" id="G4TSK1"/>
<dbReference type="AlphaFoldDB" id="G4TSK1"/>
<dbReference type="SUPFAM" id="SSF53254">
    <property type="entry name" value="Phosphoglycerate mutase-like"/>
    <property type="match status" value="1"/>
</dbReference>
<gene>
    <name evidence="3" type="ORF">PIIN_08247</name>
</gene>
<keyword evidence="2" id="KW-0812">Transmembrane</keyword>
<dbReference type="InterPro" id="IPR029033">
    <property type="entry name" value="His_PPase_superfam"/>
</dbReference>
<dbReference type="eggNOG" id="KOG1382">
    <property type="taxonomic scope" value="Eukaryota"/>
</dbReference>
<dbReference type="Pfam" id="PF00328">
    <property type="entry name" value="His_Phos_2"/>
    <property type="match status" value="1"/>
</dbReference>
<keyword evidence="1" id="KW-0378">Hydrolase</keyword>
<dbReference type="Gene3D" id="3.40.50.1240">
    <property type="entry name" value="Phosphoglycerate mutase-like"/>
    <property type="match status" value="1"/>
</dbReference>
<dbReference type="HOGENOM" id="CLU_020880_2_2_1"/>
<dbReference type="GO" id="GO:0003993">
    <property type="term" value="F:acid phosphatase activity"/>
    <property type="evidence" value="ECO:0007669"/>
    <property type="project" value="TreeGrafter"/>
</dbReference>
<dbReference type="PROSITE" id="PS00616">
    <property type="entry name" value="HIS_ACID_PHOSPHAT_1"/>
    <property type="match status" value="1"/>
</dbReference>
<evidence type="ECO:0000256" key="1">
    <source>
        <dbReference type="ARBA" id="ARBA00022801"/>
    </source>
</evidence>
<keyword evidence="4" id="KW-1185">Reference proteome</keyword>
<dbReference type="Proteomes" id="UP000007148">
    <property type="component" value="Unassembled WGS sequence"/>
</dbReference>
<dbReference type="OrthoDB" id="6509975at2759"/>
<dbReference type="PANTHER" id="PTHR20963:SF42">
    <property type="entry name" value="PHOSPHOGLYCERATE MUTASE-LIKE PROTEIN"/>
    <property type="match status" value="1"/>
</dbReference>
<keyword evidence="2" id="KW-1133">Transmembrane helix</keyword>
<comment type="caution">
    <text evidence="3">The sequence shown here is derived from an EMBL/GenBank/DDBJ whole genome shotgun (WGS) entry which is preliminary data.</text>
</comment>
<dbReference type="STRING" id="1109443.G4TSK1"/>
<feature type="transmembrane region" description="Helical" evidence="2">
    <location>
        <begin position="59"/>
        <end position="82"/>
    </location>
</feature>
<dbReference type="EMBL" id="CAFZ01000299">
    <property type="protein sequence ID" value="CCA74294.1"/>
    <property type="molecule type" value="Genomic_DNA"/>
</dbReference>
<organism evidence="3 4">
    <name type="scientific">Serendipita indica (strain DSM 11827)</name>
    <name type="common">Root endophyte fungus</name>
    <name type="synonym">Piriformospora indica</name>
    <dbReference type="NCBI Taxonomy" id="1109443"/>
    <lineage>
        <taxon>Eukaryota</taxon>
        <taxon>Fungi</taxon>
        <taxon>Dikarya</taxon>
        <taxon>Basidiomycota</taxon>
        <taxon>Agaricomycotina</taxon>
        <taxon>Agaricomycetes</taxon>
        <taxon>Sebacinales</taxon>
        <taxon>Serendipitaceae</taxon>
        <taxon>Serendipita</taxon>
    </lineage>
</organism>
<keyword evidence="2" id="KW-0472">Membrane</keyword>
<dbReference type="InterPro" id="IPR033379">
    <property type="entry name" value="Acid_Pase_AS"/>
</dbReference>
<dbReference type="CDD" id="cd07061">
    <property type="entry name" value="HP_HAP_like"/>
    <property type="match status" value="1"/>
</dbReference>